<sequence length="186" mass="21410">MSVYNDLFARAQEEQRMVGIRSNAGEPGRFAVGFVQSYSEDVLLLRVINRDGMQTGMQSFNLSDVFQVDFNDQYIRNVEFKANNLDRVYASVKTPSFLTVSELSTPYLLEMAREHEQLVYLSTYLSTSFYGYVRQLTEREALLECYTEFGVADGLAAIRVEDVRNVVWSDEDTRVIELHLKLQSNE</sequence>
<organism evidence="1 2">
    <name type="scientific">Hymenobacter defluvii</name>
    <dbReference type="NCBI Taxonomy" id="2054411"/>
    <lineage>
        <taxon>Bacteria</taxon>
        <taxon>Pseudomonadati</taxon>
        <taxon>Bacteroidota</taxon>
        <taxon>Cytophagia</taxon>
        <taxon>Cytophagales</taxon>
        <taxon>Hymenobacteraceae</taxon>
        <taxon>Hymenobacter</taxon>
    </lineage>
</organism>
<comment type="caution">
    <text evidence="1">The sequence shown here is derived from an EMBL/GenBank/DDBJ whole genome shotgun (WGS) entry which is preliminary data.</text>
</comment>
<keyword evidence="2" id="KW-1185">Reference proteome</keyword>
<evidence type="ECO:0000313" key="1">
    <source>
        <dbReference type="EMBL" id="MBO3269397.1"/>
    </source>
</evidence>
<reference evidence="1 2" key="1">
    <citation type="submission" date="2021-03" db="EMBL/GenBank/DDBJ databases">
        <authorList>
            <person name="Kim M.K."/>
        </authorList>
    </citation>
    <scope>NUCLEOTIDE SEQUENCE [LARGE SCALE GENOMIC DNA]</scope>
    <source>
        <strain evidence="1 2">BT507</strain>
    </source>
</reference>
<name>A0ABS3T6W5_9BACT</name>
<dbReference type="Proteomes" id="UP000670527">
    <property type="component" value="Unassembled WGS sequence"/>
</dbReference>
<gene>
    <name evidence="1" type="ORF">J4D97_01960</name>
</gene>
<evidence type="ECO:0000313" key="2">
    <source>
        <dbReference type="Proteomes" id="UP000670527"/>
    </source>
</evidence>
<proteinExistence type="predicted"/>
<accession>A0ABS3T6W5</accession>
<dbReference type="RefSeq" id="WP_208306139.1">
    <property type="nucleotide sequence ID" value="NZ_JAGETX010000001.1"/>
</dbReference>
<protein>
    <submittedName>
        <fullName evidence="1">Uncharacterized protein</fullName>
    </submittedName>
</protein>
<dbReference type="EMBL" id="JAGETX010000001">
    <property type="protein sequence ID" value="MBO3269397.1"/>
    <property type="molecule type" value="Genomic_DNA"/>
</dbReference>